<dbReference type="GO" id="GO:0036064">
    <property type="term" value="C:ciliary basal body"/>
    <property type="evidence" value="ECO:0007669"/>
    <property type="project" value="TreeGrafter"/>
</dbReference>
<dbReference type="GO" id="GO:0120206">
    <property type="term" value="C:photoreceptor distal connecting cilium"/>
    <property type="evidence" value="ECO:0007669"/>
    <property type="project" value="TreeGrafter"/>
</dbReference>
<dbReference type="AlphaFoldDB" id="A0A670Y5T1"/>
<dbReference type="Ensembl" id="ENSPTXT00000007456.1">
    <property type="protein sequence ID" value="ENSPTXP00000007211.1"/>
    <property type="gene ID" value="ENSPTXG00000005247.1"/>
</dbReference>
<dbReference type="Proteomes" id="UP000472273">
    <property type="component" value="Unplaced"/>
</dbReference>
<dbReference type="GeneTree" id="ENSGT00390000014113"/>
<dbReference type="GO" id="GO:0005930">
    <property type="term" value="C:axoneme"/>
    <property type="evidence" value="ECO:0007669"/>
    <property type="project" value="TreeGrafter"/>
</dbReference>
<reference evidence="1" key="2">
    <citation type="submission" date="2025-09" db="UniProtKB">
        <authorList>
            <consortium name="Ensembl"/>
        </authorList>
    </citation>
    <scope>IDENTIFICATION</scope>
</reference>
<dbReference type="Pfam" id="PF15244">
    <property type="entry name" value="HSD3"/>
    <property type="match status" value="1"/>
</dbReference>
<accession>A0A670Y5T1</accession>
<dbReference type="PANTHER" id="PTHR14917">
    <property type="entry name" value="SPERMATOGENESIS-ASSOCIATED PROTEIN 7"/>
    <property type="match status" value="1"/>
</dbReference>
<dbReference type="GO" id="GO:0045494">
    <property type="term" value="P:photoreceptor cell maintenance"/>
    <property type="evidence" value="ECO:0007669"/>
    <property type="project" value="TreeGrafter"/>
</dbReference>
<gene>
    <name evidence="1" type="primary">SPATA7</name>
</gene>
<name>A0A670Y5T1_PSETE</name>
<dbReference type="GO" id="GO:0120200">
    <property type="term" value="C:rod photoreceptor outer segment"/>
    <property type="evidence" value="ECO:0007669"/>
    <property type="project" value="TreeGrafter"/>
</dbReference>
<organism evidence="1 2">
    <name type="scientific">Pseudonaja textilis</name>
    <name type="common">Eastern brown snake</name>
    <dbReference type="NCBI Taxonomy" id="8673"/>
    <lineage>
        <taxon>Eukaryota</taxon>
        <taxon>Metazoa</taxon>
        <taxon>Chordata</taxon>
        <taxon>Craniata</taxon>
        <taxon>Vertebrata</taxon>
        <taxon>Euteleostomi</taxon>
        <taxon>Lepidosauria</taxon>
        <taxon>Squamata</taxon>
        <taxon>Bifurcata</taxon>
        <taxon>Unidentata</taxon>
        <taxon>Episquamata</taxon>
        <taxon>Toxicofera</taxon>
        <taxon>Serpentes</taxon>
        <taxon>Colubroidea</taxon>
        <taxon>Elapidae</taxon>
        <taxon>Hydrophiinae</taxon>
        <taxon>Pseudonaja</taxon>
    </lineage>
</organism>
<protein>
    <submittedName>
        <fullName evidence="1">Spermatosis associated 7</fullName>
    </submittedName>
</protein>
<reference evidence="1" key="1">
    <citation type="submission" date="2025-08" db="UniProtKB">
        <authorList>
            <consortium name="Ensembl"/>
        </authorList>
    </citation>
    <scope>IDENTIFICATION</scope>
</reference>
<evidence type="ECO:0000313" key="1">
    <source>
        <dbReference type="Ensembl" id="ENSPTXP00000007211.1"/>
    </source>
</evidence>
<evidence type="ECO:0000313" key="2">
    <source>
        <dbReference type="Proteomes" id="UP000472273"/>
    </source>
</evidence>
<dbReference type="GO" id="GO:0000226">
    <property type="term" value="P:microtubule cytoskeleton organization"/>
    <property type="evidence" value="ECO:0007669"/>
    <property type="project" value="TreeGrafter"/>
</dbReference>
<proteinExistence type="predicted"/>
<keyword evidence="2" id="KW-1185">Reference proteome</keyword>
<sequence>MSFCIDSSSRRLSNQYLIRDHMAVHYNKILSAKDKSNIPVEVCSELNFLEFSEAFPLVSRYAF</sequence>
<dbReference type="PANTHER" id="PTHR14917:SF2">
    <property type="entry name" value="SPERMATOGENESIS-ASSOCIATED PROTEIN 7"/>
    <property type="match status" value="1"/>
</dbReference>
<dbReference type="InterPro" id="IPR029357">
    <property type="entry name" value="SPATA7"/>
</dbReference>